<evidence type="ECO:0000313" key="7">
    <source>
        <dbReference type="Proteomes" id="UP001155128"/>
    </source>
</evidence>
<accession>A0A9X2EGP4</accession>
<protein>
    <submittedName>
        <fullName evidence="6">Disulfide bond formation protein B</fullName>
    </submittedName>
</protein>
<dbReference type="Gene3D" id="1.20.1550.10">
    <property type="entry name" value="DsbB-like"/>
    <property type="match status" value="1"/>
</dbReference>
<reference evidence="6" key="1">
    <citation type="submission" date="2022-06" db="EMBL/GenBank/DDBJ databases">
        <title>Sphingomicrobium sedimins sp. nov., a marine bacterium isolated from tidal flat.</title>
        <authorList>
            <person name="Kim C.-H."/>
            <person name="Yoo Y."/>
            <person name="Kim J.-J."/>
        </authorList>
    </citation>
    <scope>NUCLEOTIDE SEQUENCE</scope>
    <source>
        <strain evidence="6">GRR-S6-50</strain>
    </source>
</reference>
<dbReference type="EMBL" id="JAMSHT010000001">
    <property type="protein sequence ID" value="MCM8557698.1"/>
    <property type="molecule type" value="Genomic_DNA"/>
</dbReference>
<name>A0A9X2EGP4_9SPHN</name>
<dbReference type="Proteomes" id="UP001155128">
    <property type="component" value="Unassembled WGS sequence"/>
</dbReference>
<dbReference type="SUPFAM" id="SSF158442">
    <property type="entry name" value="DsbB-like"/>
    <property type="match status" value="1"/>
</dbReference>
<organism evidence="6 7">
    <name type="scientific">Sphingomicrobium sediminis</name>
    <dbReference type="NCBI Taxonomy" id="2950949"/>
    <lineage>
        <taxon>Bacteria</taxon>
        <taxon>Pseudomonadati</taxon>
        <taxon>Pseudomonadota</taxon>
        <taxon>Alphaproteobacteria</taxon>
        <taxon>Sphingomonadales</taxon>
        <taxon>Sphingomonadaceae</taxon>
        <taxon>Sphingomicrobium</taxon>
    </lineage>
</organism>
<evidence type="ECO:0000256" key="4">
    <source>
        <dbReference type="ARBA" id="ARBA00023136"/>
    </source>
</evidence>
<evidence type="ECO:0000313" key="6">
    <source>
        <dbReference type="EMBL" id="MCM8557698.1"/>
    </source>
</evidence>
<feature type="transmembrane region" description="Helical" evidence="5">
    <location>
        <begin position="31"/>
        <end position="48"/>
    </location>
</feature>
<feature type="transmembrane region" description="Helical" evidence="5">
    <location>
        <begin position="119"/>
        <end position="137"/>
    </location>
</feature>
<evidence type="ECO:0000256" key="1">
    <source>
        <dbReference type="ARBA" id="ARBA00004141"/>
    </source>
</evidence>
<evidence type="ECO:0000256" key="2">
    <source>
        <dbReference type="ARBA" id="ARBA00022692"/>
    </source>
</evidence>
<gene>
    <name evidence="6" type="ORF">NDO55_07680</name>
</gene>
<dbReference type="RefSeq" id="WP_252113984.1">
    <property type="nucleotide sequence ID" value="NZ_JAMSHT010000001.1"/>
</dbReference>
<proteinExistence type="predicted"/>
<dbReference type="PIRSF" id="PIRSF033913">
    <property type="entry name" value="S-S_format_DsbB"/>
    <property type="match status" value="1"/>
</dbReference>
<dbReference type="GO" id="GO:0015035">
    <property type="term" value="F:protein-disulfide reductase activity"/>
    <property type="evidence" value="ECO:0007669"/>
    <property type="project" value="InterPro"/>
</dbReference>
<dbReference type="InterPro" id="IPR003752">
    <property type="entry name" value="DiS_bond_form_DsbB/BdbC"/>
</dbReference>
<keyword evidence="7" id="KW-1185">Reference proteome</keyword>
<evidence type="ECO:0000256" key="3">
    <source>
        <dbReference type="ARBA" id="ARBA00022989"/>
    </source>
</evidence>
<feature type="transmembrane region" description="Helical" evidence="5">
    <location>
        <begin position="55"/>
        <end position="75"/>
    </location>
</feature>
<dbReference type="GO" id="GO:0016020">
    <property type="term" value="C:membrane"/>
    <property type="evidence" value="ECO:0007669"/>
    <property type="project" value="UniProtKB-SubCell"/>
</dbReference>
<dbReference type="AlphaFoldDB" id="A0A9X2EGP4"/>
<evidence type="ECO:0000256" key="5">
    <source>
        <dbReference type="SAM" id="Phobius"/>
    </source>
</evidence>
<keyword evidence="4 5" id="KW-0472">Membrane</keyword>
<dbReference type="Pfam" id="PF02600">
    <property type="entry name" value="DsbB"/>
    <property type="match status" value="1"/>
</dbReference>
<dbReference type="InterPro" id="IPR024199">
    <property type="entry name" value="Uncharacterised_DsbB"/>
</dbReference>
<dbReference type="GO" id="GO:0006457">
    <property type="term" value="P:protein folding"/>
    <property type="evidence" value="ECO:0007669"/>
    <property type="project" value="InterPro"/>
</dbReference>
<comment type="subcellular location">
    <subcellularLocation>
        <location evidence="1">Membrane</location>
        <topology evidence="1">Multi-pass membrane protein</topology>
    </subcellularLocation>
</comment>
<keyword evidence="3 5" id="KW-1133">Transmembrane helix</keyword>
<comment type="caution">
    <text evidence="6">The sequence shown here is derived from an EMBL/GenBank/DDBJ whole genome shotgun (WGS) entry which is preliminary data.</text>
</comment>
<keyword evidence="2 5" id="KW-0812">Transmembrane</keyword>
<sequence length="143" mass="14635">MALLVPALLLGGAIGSQIFGGLTPCEMCIWQRWPHGAAILLALGGYLLKGQRRLMVMLAALAIAVSGGIGVYHAGVELDIFEGLTSCASTTAGGLDTIMGAPIVRCDAVQWEFLGISMAGWNAIISLGAAALIAIGISKKGRA</sequence>
<dbReference type="InterPro" id="IPR023380">
    <property type="entry name" value="DsbB-like_sf"/>
</dbReference>